<proteinExistence type="predicted"/>
<feature type="chain" id="PRO_5023070869" description="Porin" evidence="1">
    <location>
        <begin position="23"/>
        <end position="179"/>
    </location>
</feature>
<organism evidence="2 3">
    <name type="scientific">Pandoraea anapnoica</name>
    <dbReference type="NCBI Taxonomy" id="2508301"/>
    <lineage>
        <taxon>Bacteria</taxon>
        <taxon>Pseudomonadati</taxon>
        <taxon>Pseudomonadota</taxon>
        <taxon>Betaproteobacteria</taxon>
        <taxon>Burkholderiales</taxon>
        <taxon>Burkholderiaceae</taxon>
        <taxon>Pandoraea</taxon>
    </lineage>
</organism>
<dbReference type="EMBL" id="CABPSP010000016">
    <property type="protein sequence ID" value="VVE73191.1"/>
    <property type="molecule type" value="Genomic_DNA"/>
</dbReference>
<sequence length="179" mass="18296">MKKALFAILVCVGLTQVPTAEAANYVFRFGDRYQELSRDPVGEGPGLTFDAARSSNTALAVGPGISIGLKVAGVSLGVGAKALYVSSSSGNGGLATPFGLTASVGLASHLALSGRAYYTPGTAFNSRLGGYSQFAAGLQWSLKPVVVEAGWRYESLGGRRGAPDSRLINGAYAGVGLSF</sequence>
<evidence type="ECO:0008006" key="4">
    <source>
        <dbReference type="Google" id="ProtNLM"/>
    </source>
</evidence>
<dbReference type="InterPro" id="IPR009998">
    <property type="entry name" value="YfaZ"/>
</dbReference>
<dbReference type="AlphaFoldDB" id="A0A5E5AHK1"/>
<evidence type="ECO:0000313" key="2">
    <source>
        <dbReference type="EMBL" id="VVE73191.1"/>
    </source>
</evidence>
<reference evidence="2 3" key="1">
    <citation type="submission" date="2019-08" db="EMBL/GenBank/DDBJ databases">
        <authorList>
            <person name="Peeters C."/>
        </authorList>
    </citation>
    <scope>NUCLEOTIDE SEQUENCE [LARGE SCALE GENOMIC DNA]</scope>
    <source>
        <strain evidence="2 3">LMG 31117</strain>
    </source>
</reference>
<evidence type="ECO:0000256" key="1">
    <source>
        <dbReference type="SAM" id="SignalP"/>
    </source>
</evidence>
<dbReference type="Proteomes" id="UP000383122">
    <property type="component" value="Unassembled WGS sequence"/>
</dbReference>
<name>A0A5E5AHK1_9BURK</name>
<feature type="signal peptide" evidence="1">
    <location>
        <begin position="1"/>
        <end position="22"/>
    </location>
</feature>
<keyword evidence="3" id="KW-1185">Reference proteome</keyword>
<protein>
    <recommendedName>
        <fullName evidence="4">Porin</fullName>
    </recommendedName>
</protein>
<accession>A0A5E5AHK1</accession>
<keyword evidence="1" id="KW-0732">Signal</keyword>
<dbReference type="Pfam" id="PF07437">
    <property type="entry name" value="YfaZ"/>
    <property type="match status" value="1"/>
</dbReference>
<evidence type="ECO:0000313" key="3">
    <source>
        <dbReference type="Proteomes" id="UP000383122"/>
    </source>
</evidence>
<gene>
    <name evidence="2" type="ORF">PAN31117_04646</name>
</gene>